<dbReference type="InterPro" id="IPR006680">
    <property type="entry name" value="Amidohydro-rel"/>
</dbReference>
<protein>
    <submittedName>
        <fullName evidence="3">Amidohydrolase</fullName>
    </submittedName>
</protein>
<dbReference type="InterPro" id="IPR032465">
    <property type="entry name" value="ACMSD"/>
</dbReference>
<dbReference type="PANTHER" id="PTHR21240">
    <property type="entry name" value="2-AMINO-3-CARBOXYLMUCONATE-6-SEMIALDEHYDE DECARBOXYLASE"/>
    <property type="match status" value="1"/>
</dbReference>
<dbReference type="Pfam" id="PF04909">
    <property type="entry name" value="Amidohydro_2"/>
    <property type="match status" value="1"/>
</dbReference>
<keyword evidence="1" id="KW-0456">Lyase</keyword>
<evidence type="ECO:0000256" key="1">
    <source>
        <dbReference type="ARBA" id="ARBA00023239"/>
    </source>
</evidence>
<dbReference type="GO" id="GO:0016831">
    <property type="term" value="F:carboxy-lyase activity"/>
    <property type="evidence" value="ECO:0007669"/>
    <property type="project" value="InterPro"/>
</dbReference>
<dbReference type="RefSeq" id="WP_070195883.1">
    <property type="nucleotide sequence ID" value="NZ_LJGU01000114.1"/>
</dbReference>
<dbReference type="CDD" id="cd01292">
    <property type="entry name" value="metallo-dependent_hydrolases"/>
    <property type="match status" value="1"/>
</dbReference>
<dbReference type="AlphaFoldDB" id="A0A1E7KJP6"/>
<dbReference type="Proteomes" id="UP000176101">
    <property type="component" value="Unassembled WGS sequence"/>
</dbReference>
<sequence>MIVDVHSHLFGCPDHLGPDFLAQAGRARSDEVDLTVRWQEYAASAPSDSRTIVFGGKARLSDLWVDDESVAAYVAEHPDRLVGFMALDPTQPGWQDEMRHGHRALALRGIKLMPMYAGFDPGDERLDPLWTYASDHGLPVLMHTGTTFVSQAPLEYARPVLADRVARRFPEQRLILAHLGHPYEGECIAVIRKHQHVYADVSALHYRPYQLWRALMLVQEYGVWDKLLFGSDYPFTTVDDSVAGLRAVARIPSPAGLHGIDEARLESMISRDSLALLGLNDG</sequence>
<organism evidence="3 4">
    <name type="scientific">Streptomyces oceani</name>
    <dbReference type="NCBI Taxonomy" id="1075402"/>
    <lineage>
        <taxon>Bacteria</taxon>
        <taxon>Bacillati</taxon>
        <taxon>Actinomycetota</taxon>
        <taxon>Actinomycetes</taxon>
        <taxon>Kitasatosporales</taxon>
        <taxon>Streptomycetaceae</taxon>
        <taxon>Streptomyces</taxon>
    </lineage>
</organism>
<reference evidence="3 4" key="1">
    <citation type="journal article" date="2016" name="Front. Microbiol.">
        <title>Comparative Genomics Analysis of Streptomyces Species Reveals Their Adaptation to the Marine Environment and Their Diversity at the Genomic Level.</title>
        <authorList>
            <person name="Tian X."/>
            <person name="Zhang Z."/>
            <person name="Yang T."/>
            <person name="Chen M."/>
            <person name="Li J."/>
            <person name="Chen F."/>
            <person name="Yang J."/>
            <person name="Li W."/>
            <person name="Zhang B."/>
            <person name="Zhang Z."/>
            <person name="Wu J."/>
            <person name="Zhang C."/>
            <person name="Long L."/>
            <person name="Xiao J."/>
        </authorList>
    </citation>
    <scope>NUCLEOTIDE SEQUENCE [LARGE SCALE GENOMIC DNA]</scope>
    <source>
        <strain evidence="3 4">SCSIO 02100</strain>
    </source>
</reference>
<dbReference type="PATRIC" id="fig|1075402.3.peg.4392"/>
<keyword evidence="3" id="KW-0378">Hydrolase</keyword>
<proteinExistence type="predicted"/>
<gene>
    <name evidence="3" type="ORF">AN216_07925</name>
</gene>
<dbReference type="Gene3D" id="3.20.20.140">
    <property type="entry name" value="Metal-dependent hydrolases"/>
    <property type="match status" value="1"/>
</dbReference>
<accession>A0A1E7KJP6</accession>
<evidence type="ECO:0000313" key="4">
    <source>
        <dbReference type="Proteomes" id="UP000176101"/>
    </source>
</evidence>
<name>A0A1E7KJP6_9ACTN</name>
<evidence type="ECO:0000259" key="2">
    <source>
        <dbReference type="Pfam" id="PF04909"/>
    </source>
</evidence>
<keyword evidence="4" id="KW-1185">Reference proteome</keyword>
<dbReference type="EMBL" id="LJGU01000114">
    <property type="protein sequence ID" value="OEV04135.1"/>
    <property type="molecule type" value="Genomic_DNA"/>
</dbReference>
<dbReference type="GO" id="GO:0016787">
    <property type="term" value="F:hydrolase activity"/>
    <property type="evidence" value="ECO:0007669"/>
    <property type="project" value="UniProtKB-KW"/>
</dbReference>
<dbReference type="STRING" id="1075402.AN216_07925"/>
<dbReference type="InterPro" id="IPR032466">
    <property type="entry name" value="Metal_Hydrolase"/>
</dbReference>
<comment type="caution">
    <text evidence="3">The sequence shown here is derived from an EMBL/GenBank/DDBJ whole genome shotgun (WGS) entry which is preliminary data.</text>
</comment>
<dbReference type="OrthoDB" id="1407586at2"/>
<dbReference type="SUPFAM" id="SSF51556">
    <property type="entry name" value="Metallo-dependent hydrolases"/>
    <property type="match status" value="1"/>
</dbReference>
<evidence type="ECO:0000313" key="3">
    <source>
        <dbReference type="EMBL" id="OEV04135.1"/>
    </source>
</evidence>
<feature type="domain" description="Amidohydrolase-related" evidence="2">
    <location>
        <begin position="3"/>
        <end position="251"/>
    </location>
</feature>